<gene>
    <name evidence="1" type="ORF">DSO57_1002165</name>
</gene>
<evidence type="ECO:0000313" key="1">
    <source>
        <dbReference type="EMBL" id="KAJ9070946.1"/>
    </source>
</evidence>
<protein>
    <submittedName>
        <fullName evidence="1">Uncharacterized protein</fullName>
    </submittedName>
</protein>
<sequence length="78" mass="8193">MANINIDTVAANNAHPHQMPTCHPQVHASLQPTEFSGPCSPALASSDPVDSTPMLLCPPGAQFGPVYCTNYTLNPAFS</sequence>
<keyword evidence="2" id="KW-1185">Reference proteome</keyword>
<evidence type="ECO:0000313" key="2">
    <source>
        <dbReference type="Proteomes" id="UP001165960"/>
    </source>
</evidence>
<proteinExistence type="predicted"/>
<dbReference type="EMBL" id="QTSX02003555">
    <property type="protein sequence ID" value="KAJ9070946.1"/>
    <property type="molecule type" value="Genomic_DNA"/>
</dbReference>
<organism evidence="1 2">
    <name type="scientific">Entomophthora muscae</name>
    <dbReference type="NCBI Taxonomy" id="34485"/>
    <lineage>
        <taxon>Eukaryota</taxon>
        <taxon>Fungi</taxon>
        <taxon>Fungi incertae sedis</taxon>
        <taxon>Zoopagomycota</taxon>
        <taxon>Entomophthoromycotina</taxon>
        <taxon>Entomophthoromycetes</taxon>
        <taxon>Entomophthorales</taxon>
        <taxon>Entomophthoraceae</taxon>
        <taxon>Entomophthora</taxon>
    </lineage>
</organism>
<dbReference type="Proteomes" id="UP001165960">
    <property type="component" value="Unassembled WGS sequence"/>
</dbReference>
<reference evidence="1" key="1">
    <citation type="submission" date="2022-04" db="EMBL/GenBank/DDBJ databases">
        <title>Genome of the entomopathogenic fungus Entomophthora muscae.</title>
        <authorList>
            <person name="Elya C."/>
            <person name="Lovett B.R."/>
            <person name="Lee E."/>
            <person name="Macias A.M."/>
            <person name="Hajek A.E."/>
            <person name="De Bivort B.L."/>
            <person name="Kasson M.T."/>
            <person name="De Fine Licht H.H."/>
            <person name="Stajich J.E."/>
        </authorList>
    </citation>
    <scope>NUCLEOTIDE SEQUENCE</scope>
    <source>
        <strain evidence="1">Berkeley</strain>
    </source>
</reference>
<name>A0ACC2T8Z6_9FUNG</name>
<accession>A0ACC2T8Z6</accession>
<comment type="caution">
    <text evidence="1">The sequence shown here is derived from an EMBL/GenBank/DDBJ whole genome shotgun (WGS) entry which is preliminary data.</text>
</comment>